<accession>A0A6C0DL78</accession>
<proteinExistence type="predicted"/>
<protein>
    <submittedName>
        <fullName evidence="2">Uncharacterized protein</fullName>
    </submittedName>
</protein>
<feature type="transmembrane region" description="Helical" evidence="1">
    <location>
        <begin position="7"/>
        <end position="27"/>
    </location>
</feature>
<dbReference type="EMBL" id="MN739630">
    <property type="protein sequence ID" value="QHT17004.1"/>
    <property type="molecule type" value="Genomic_DNA"/>
</dbReference>
<keyword evidence="1" id="KW-0472">Membrane</keyword>
<organism evidence="2">
    <name type="scientific">viral metagenome</name>
    <dbReference type="NCBI Taxonomy" id="1070528"/>
    <lineage>
        <taxon>unclassified sequences</taxon>
        <taxon>metagenomes</taxon>
        <taxon>organismal metagenomes</taxon>
    </lineage>
</organism>
<evidence type="ECO:0000313" key="2">
    <source>
        <dbReference type="EMBL" id="QHT17004.1"/>
    </source>
</evidence>
<reference evidence="2" key="1">
    <citation type="journal article" date="2020" name="Nature">
        <title>Giant virus diversity and host interactions through global metagenomics.</title>
        <authorList>
            <person name="Schulz F."/>
            <person name="Roux S."/>
            <person name="Paez-Espino D."/>
            <person name="Jungbluth S."/>
            <person name="Walsh D.A."/>
            <person name="Denef V.J."/>
            <person name="McMahon K.D."/>
            <person name="Konstantinidis K.T."/>
            <person name="Eloe-Fadrosh E.A."/>
            <person name="Kyrpides N.C."/>
            <person name="Woyke T."/>
        </authorList>
    </citation>
    <scope>NUCLEOTIDE SEQUENCE</scope>
    <source>
        <strain evidence="2">GVMAG-M-3300023174-207</strain>
    </source>
</reference>
<evidence type="ECO:0000256" key="1">
    <source>
        <dbReference type="SAM" id="Phobius"/>
    </source>
</evidence>
<keyword evidence="1" id="KW-0812">Transmembrane</keyword>
<keyword evidence="1" id="KW-1133">Transmembrane helix</keyword>
<dbReference type="AlphaFoldDB" id="A0A6C0DL78"/>
<name>A0A6C0DL78_9ZZZZ</name>
<sequence>MGGKKIVVLLLFFILLVVVTITGFLIYNSQPSSQSKSSTMCPENEDRFYDFSQVQLGNDILKTLKEGFSFINNFIRTKFNTEYFALSTGIISLDDIKTGKVTLDPTKQYYRGIRNTSSTITPQINGGKGCVEYPDVVFKEAPKPVGITNNTNGWTYYKNTNFPNAFKLTSVGDISCASNDTVNCLTIQGTSDTDIMSSLNAINSTGPSVCNKYNYTQTPYIGENGLLREIRCNKMTPYLQPYGPNYQASISYQNNVLSNQGPCASYNDDSYKISIDCVKHIWTNLAGCPYINNDIINYYYNESQNNQMKKASILYDAQAWAYLKDDRHRAACYGTDKTKWPTS</sequence>